<name>A0ABM8ELR6_9BACT</name>
<reference evidence="10 11" key="1">
    <citation type="submission" date="2022-12" db="EMBL/GenBank/DDBJ databases">
        <title>Polyphasic characterization of Geotalea uranireducens NIT-SL11 newly isolated from a complex of sewage sludge and microbially reduced graphene oxide.</title>
        <authorList>
            <person name="Xie L."/>
            <person name="Yoshida N."/>
            <person name="Meng L."/>
        </authorList>
    </citation>
    <scope>NUCLEOTIDE SEQUENCE [LARGE SCALE GENOMIC DNA]</scope>
    <source>
        <strain evidence="10 11">NIT-SL11</strain>
    </source>
</reference>
<evidence type="ECO:0000313" key="11">
    <source>
        <dbReference type="Proteomes" id="UP001317705"/>
    </source>
</evidence>
<keyword evidence="4 8" id="KW-0276">Fatty acid metabolism</keyword>
<accession>A0ABM8ELR6</accession>
<evidence type="ECO:0000256" key="7">
    <source>
        <dbReference type="ARBA" id="ARBA00023160"/>
    </source>
</evidence>
<proteinExistence type="inferred from homology"/>
<evidence type="ECO:0000256" key="6">
    <source>
        <dbReference type="ARBA" id="ARBA00023098"/>
    </source>
</evidence>
<feature type="binding site" evidence="8">
    <location>
        <position position="59"/>
    </location>
    <ligand>
        <name>Mg(2+)</name>
        <dbReference type="ChEBI" id="CHEBI:18420"/>
    </ligand>
</feature>
<comment type="similarity">
    <text evidence="8">Belongs to the P-Pant transferase superfamily. AcpS family.</text>
</comment>
<dbReference type="InterPro" id="IPR037143">
    <property type="entry name" value="4-PPantetheinyl_Trfase_dom_sf"/>
</dbReference>
<comment type="cofactor">
    <cofactor evidence="8">
        <name>Mg(2+)</name>
        <dbReference type="ChEBI" id="CHEBI:18420"/>
    </cofactor>
</comment>
<evidence type="ECO:0000256" key="4">
    <source>
        <dbReference type="ARBA" id="ARBA00022832"/>
    </source>
</evidence>
<dbReference type="InterPro" id="IPR008278">
    <property type="entry name" value="4-PPantetheinyl_Trfase_dom"/>
</dbReference>
<organism evidence="10 11">
    <name type="scientific">Geotalea uraniireducens</name>
    <dbReference type="NCBI Taxonomy" id="351604"/>
    <lineage>
        <taxon>Bacteria</taxon>
        <taxon>Pseudomonadati</taxon>
        <taxon>Thermodesulfobacteriota</taxon>
        <taxon>Desulfuromonadia</taxon>
        <taxon>Geobacterales</taxon>
        <taxon>Geobacteraceae</taxon>
        <taxon>Geotalea</taxon>
    </lineage>
</organism>
<keyword evidence="5 8" id="KW-0460">Magnesium</keyword>
<keyword evidence="7 8" id="KW-0275">Fatty acid biosynthesis</keyword>
<dbReference type="NCBIfam" id="NF000832">
    <property type="entry name" value="PRK00070.3-2"/>
    <property type="match status" value="1"/>
</dbReference>
<dbReference type="Proteomes" id="UP001317705">
    <property type="component" value="Chromosome"/>
</dbReference>
<keyword evidence="8" id="KW-0963">Cytoplasm</keyword>
<comment type="catalytic activity">
    <reaction evidence="8">
        <text>apo-[ACP] + CoA = holo-[ACP] + adenosine 3',5'-bisphosphate + H(+)</text>
        <dbReference type="Rhea" id="RHEA:12068"/>
        <dbReference type="Rhea" id="RHEA-COMP:9685"/>
        <dbReference type="Rhea" id="RHEA-COMP:9690"/>
        <dbReference type="ChEBI" id="CHEBI:15378"/>
        <dbReference type="ChEBI" id="CHEBI:29999"/>
        <dbReference type="ChEBI" id="CHEBI:57287"/>
        <dbReference type="ChEBI" id="CHEBI:58343"/>
        <dbReference type="ChEBI" id="CHEBI:64479"/>
        <dbReference type="EC" id="2.7.8.7"/>
    </reaction>
</comment>
<evidence type="ECO:0000256" key="1">
    <source>
        <dbReference type="ARBA" id="ARBA00022516"/>
    </source>
</evidence>
<gene>
    <name evidence="8 10" type="primary">acpS</name>
    <name evidence="10" type="ORF">GURASL_23030</name>
</gene>
<evidence type="ECO:0000313" key="10">
    <source>
        <dbReference type="EMBL" id="BDV43380.1"/>
    </source>
</evidence>
<keyword evidence="2 8" id="KW-0808">Transferase</keyword>
<dbReference type="NCBIfam" id="TIGR00556">
    <property type="entry name" value="pantethn_trn"/>
    <property type="match status" value="1"/>
</dbReference>
<keyword evidence="3 8" id="KW-0479">Metal-binding</keyword>
<comment type="function">
    <text evidence="8">Transfers the 4'-phosphopantetheine moiety from coenzyme A to a Ser of acyl-carrier-protein.</text>
</comment>
<feature type="binding site" evidence="8">
    <location>
        <position position="10"/>
    </location>
    <ligand>
        <name>Mg(2+)</name>
        <dbReference type="ChEBI" id="CHEBI:18420"/>
    </ligand>
</feature>
<comment type="subcellular location">
    <subcellularLocation>
        <location evidence="8">Cytoplasm</location>
    </subcellularLocation>
</comment>
<dbReference type="Gene3D" id="3.90.470.20">
    <property type="entry name" value="4'-phosphopantetheinyl transferase domain"/>
    <property type="match status" value="1"/>
</dbReference>
<keyword evidence="6 8" id="KW-0443">Lipid metabolism</keyword>
<feature type="domain" description="4'-phosphopantetheinyl transferase" evidence="9">
    <location>
        <begin position="7"/>
        <end position="122"/>
    </location>
</feature>
<keyword evidence="11" id="KW-1185">Reference proteome</keyword>
<dbReference type="SUPFAM" id="SSF56214">
    <property type="entry name" value="4'-phosphopantetheinyl transferase"/>
    <property type="match status" value="1"/>
</dbReference>
<evidence type="ECO:0000256" key="2">
    <source>
        <dbReference type="ARBA" id="ARBA00022679"/>
    </source>
</evidence>
<evidence type="ECO:0000256" key="8">
    <source>
        <dbReference type="HAMAP-Rule" id="MF_00101"/>
    </source>
</evidence>
<evidence type="ECO:0000256" key="5">
    <source>
        <dbReference type="ARBA" id="ARBA00022842"/>
    </source>
</evidence>
<evidence type="ECO:0000256" key="3">
    <source>
        <dbReference type="ARBA" id="ARBA00022723"/>
    </source>
</evidence>
<evidence type="ECO:0000259" key="9">
    <source>
        <dbReference type="Pfam" id="PF01648"/>
    </source>
</evidence>
<dbReference type="InterPro" id="IPR004568">
    <property type="entry name" value="Ppantetheine-prot_Trfase_dom"/>
</dbReference>
<dbReference type="HAMAP" id="MF_00101">
    <property type="entry name" value="AcpS"/>
    <property type="match status" value="1"/>
</dbReference>
<sequence>MRMIFGTGVDIVEISRFERFLEEGNERLFERLFTVAEREYCAAKRRSAQHYALRFAAKEAFLKACGLGLRDGLSWHDVEVTNDALGKPELRLQGRAESLFVENGLENSFVSLSHDGNYAIAMVVLERR</sequence>
<dbReference type="EC" id="2.7.8.7" evidence="8"/>
<dbReference type="InterPro" id="IPR002582">
    <property type="entry name" value="ACPS"/>
</dbReference>
<protein>
    <recommendedName>
        <fullName evidence="8">Holo-[acyl-carrier-protein] synthase</fullName>
        <shortName evidence="8">Holo-ACP synthase</shortName>
        <ecNumber evidence="8">2.7.8.7</ecNumber>
    </recommendedName>
    <alternativeName>
        <fullName evidence="8">4'-phosphopantetheinyl transferase AcpS</fullName>
    </alternativeName>
</protein>
<dbReference type="EMBL" id="AP027151">
    <property type="protein sequence ID" value="BDV43380.1"/>
    <property type="molecule type" value="Genomic_DNA"/>
</dbReference>
<keyword evidence="1 8" id="KW-0444">Lipid biosynthesis</keyword>
<dbReference type="NCBIfam" id="NF011250">
    <property type="entry name" value="PRK14656.1"/>
    <property type="match status" value="1"/>
</dbReference>
<dbReference type="Pfam" id="PF01648">
    <property type="entry name" value="ACPS"/>
    <property type="match status" value="1"/>
</dbReference>
<dbReference type="NCBIfam" id="TIGR00516">
    <property type="entry name" value="acpS"/>
    <property type="match status" value="1"/>
</dbReference>